<sequence length="130" mass="14725">MGQVKEDVETAYKRVLGLQDVIGLLLVDQDGNILRSTMPEEHARKYAVEIPALTIMARSAAREIEAKDDLNMLRIKSRKHELMVVVDDKFTLMVLQEYPGFWIEPPPPPPTPPRDSDDDFDSTDDEAETS</sequence>
<dbReference type="SMART" id="SM00960">
    <property type="entry name" value="Robl_LC7"/>
    <property type="match status" value="1"/>
</dbReference>
<comment type="caution">
    <text evidence="4">The sequence shown here is derived from an EMBL/GenBank/DDBJ whole genome shotgun (WGS) entry which is preliminary data.</text>
</comment>
<dbReference type="PANTHER" id="PTHR10779">
    <property type="entry name" value="DYNEIN LIGHT CHAIN ROADBLOCK"/>
    <property type="match status" value="1"/>
</dbReference>
<dbReference type="Proteomes" id="UP000822688">
    <property type="component" value="Chromosome 1"/>
</dbReference>
<keyword evidence="5" id="KW-1185">Reference proteome</keyword>
<feature type="compositionally biased region" description="Pro residues" evidence="2">
    <location>
        <begin position="104"/>
        <end position="113"/>
    </location>
</feature>
<dbReference type="AlphaFoldDB" id="A0A8T0J2U4"/>
<dbReference type="Gene3D" id="3.30.450.30">
    <property type="entry name" value="Dynein light chain 2a, cytoplasmic"/>
    <property type="match status" value="1"/>
</dbReference>
<proteinExistence type="inferred from homology"/>
<dbReference type="InterPro" id="IPR004942">
    <property type="entry name" value="Roadblock/LAMTOR2_dom"/>
</dbReference>
<dbReference type="SUPFAM" id="SSF103196">
    <property type="entry name" value="Roadblock/LC7 domain"/>
    <property type="match status" value="1"/>
</dbReference>
<dbReference type="EMBL" id="CM026421">
    <property type="protein sequence ID" value="KAG0589191.1"/>
    <property type="molecule type" value="Genomic_DNA"/>
</dbReference>
<evidence type="ECO:0000256" key="1">
    <source>
        <dbReference type="ARBA" id="ARBA00007191"/>
    </source>
</evidence>
<gene>
    <name evidence="4" type="ORF">KC19_1G002600</name>
</gene>
<feature type="compositionally biased region" description="Acidic residues" evidence="2">
    <location>
        <begin position="116"/>
        <end position="130"/>
    </location>
</feature>
<evidence type="ECO:0000256" key="2">
    <source>
        <dbReference type="SAM" id="MobiDB-lite"/>
    </source>
</evidence>
<organism evidence="4 5">
    <name type="scientific">Ceratodon purpureus</name>
    <name type="common">Fire moss</name>
    <name type="synonym">Dicranum purpureum</name>
    <dbReference type="NCBI Taxonomy" id="3225"/>
    <lineage>
        <taxon>Eukaryota</taxon>
        <taxon>Viridiplantae</taxon>
        <taxon>Streptophyta</taxon>
        <taxon>Embryophyta</taxon>
        <taxon>Bryophyta</taxon>
        <taxon>Bryophytina</taxon>
        <taxon>Bryopsida</taxon>
        <taxon>Dicranidae</taxon>
        <taxon>Pseudoditrichales</taxon>
        <taxon>Ditrichaceae</taxon>
        <taxon>Ceratodon</taxon>
    </lineage>
</organism>
<dbReference type="OrthoDB" id="9985637at2759"/>
<feature type="domain" description="Roadblock/LAMTOR2" evidence="3">
    <location>
        <begin position="8"/>
        <end position="96"/>
    </location>
</feature>
<comment type="similarity">
    <text evidence="1">Belongs to the GAMAD family.</text>
</comment>
<dbReference type="Pfam" id="PF03259">
    <property type="entry name" value="Robl_LC7"/>
    <property type="match status" value="1"/>
</dbReference>
<feature type="region of interest" description="Disordered" evidence="2">
    <location>
        <begin position="101"/>
        <end position="130"/>
    </location>
</feature>
<name>A0A8T0J2U4_CERPU</name>
<evidence type="ECO:0000259" key="3">
    <source>
        <dbReference type="SMART" id="SM00960"/>
    </source>
</evidence>
<protein>
    <recommendedName>
        <fullName evidence="3">Roadblock/LAMTOR2 domain-containing protein</fullName>
    </recommendedName>
</protein>
<evidence type="ECO:0000313" key="4">
    <source>
        <dbReference type="EMBL" id="KAG0589191.1"/>
    </source>
</evidence>
<evidence type="ECO:0000313" key="5">
    <source>
        <dbReference type="Proteomes" id="UP000822688"/>
    </source>
</evidence>
<reference evidence="4" key="1">
    <citation type="submission" date="2020-06" db="EMBL/GenBank/DDBJ databases">
        <title>WGS assembly of Ceratodon purpureus strain R40.</title>
        <authorList>
            <person name="Carey S.B."/>
            <person name="Jenkins J."/>
            <person name="Shu S."/>
            <person name="Lovell J.T."/>
            <person name="Sreedasyam A."/>
            <person name="Maumus F."/>
            <person name="Tiley G.P."/>
            <person name="Fernandez-Pozo N."/>
            <person name="Barry K."/>
            <person name="Chen C."/>
            <person name="Wang M."/>
            <person name="Lipzen A."/>
            <person name="Daum C."/>
            <person name="Saski C.A."/>
            <person name="Payton A.C."/>
            <person name="Mcbreen J.C."/>
            <person name="Conrad R.E."/>
            <person name="Kollar L.M."/>
            <person name="Olsson S."/>
            <person name="Huttunen S."/>
            <person name="Landis J.B."/>
            <person name="Wickett N.J."/>
            <person name="Johnson M.G."/>
            <person name="Rensing S.A."/>
            <person name="Grimwood J."/>
            <person name="Schmutz J."/>
            <person name="Mcdaniel S.F."/>
        </authorList>
    </citation>
    <scope>NUCLEOTIDE SEQUENCE</scope>
    <source>
        <strain evidence="4">R40</strain>
    </source>
</reference>
<accession>A0A8T0J2U4</accession>